<proteinExistence type="predicted"/>
<keyword evidence="1 4" id="KW-0489">Methyltransferase</keyword>
<dbReference type="GO" id="GO:0032259">
    <property type="term" value="P:methylation"/>
    <property type="evidence" value="ECO:0007669"/>
    <property type="project" value="UniProtKB-KW"/>
</dbReference>
<dbReference type="PRINTS" id="PR00505">
    <property type="entry name" value="D12N6MTFRASE"/>
</dbReference>
<keyword evidence="2" id="KW-0808">Transferase</keyword>
<dbReference type="PANTHER" id="PTHR30481:SF4">
    <property type="entry name" value="SITE-SPECIFIC DNA-METHYLTRANSFERASE (ADENINE-SPECIFIC)"/>
    <property type="match status" value="1"/>
</dbReference>
<dbReference type="GO" id="GO:0006298">
    <property type="term" value="P:mismatch repair"/>
    <property type="evidence" value="ECO:0007669"/>
    <property type="project" value="TreeGrafter"/>
</dbReference>
<organism evidence="4 5">
    <name type="scientific">Arcticibacter pallidicorallinus</name>
    <dbReference type="NCBI Taxonomy" id="1259464"/>
    <lineage>
        <taxon>Bacteria</taxon>
        <taxon>Pseudomonadati</taxon>
        <taxon>Bacteroidota</taxon>
        <taxon>Sphingobacteriia</taxon>
        <taxon>Sphingobacteriales</taxon>
        <taxon>Sphingobacteriaceae</taxon>
        <taxon>Arcticibacter</taxon>
    </lineage>
</organism>
<dbReference type="OrthoDB" id="9805629at2"/>
<evidence type="ECO:0000313" key="4">
    <source>
        <dbReference type="EMBL" id="PRY51534.1"/>
    </source>
</evidence>
<name>A0A2T0U0V2_9SPHI</name>
<keyword evidence="3" id="KW-0949">S-adenosyl-L-methionine</keyword>
<dbReference type="Pfam" id="PF02086">
    <property type="entry name" value="MethyltransfD12"/>
    <property type="match status" value="1"/>
</dbReference>
<protein>
    <submittedName>
        <fullName evidence="4">DNA adenine methylase</fullName>
    </submittedName>
</protein>
<comment type="caution">
    <text evidence="4">The sequence shown here is derived from an EMBL/GenBank/DDBJ whole genome shotgun (WGS) entry which is preliminary data.</text>
</comment>
<reference evidence="4 5" key="1">
    <citation type="submission" date="2018-03" db="EMBL/GenBank/DDBJ databases">
        <title>Genomic Encyclopedia of Type Strains, Phase III (KMG-III): the genomes of soil and plant-associated and newly described type strains.</title>
        <authorList>
            <person name="Whitman W."/>
        </authorList>
    </citation>
    <scope>NUCLEOTIDE SEQUENCE [LARGE SCALE GENOMIC DNA]</scope>
    <source>
        <strain evidence="4 5">CGMCC 1.9313</strain>
    </source>
</reference>
<evidence type="ECO:0000313" key="5">
    <source>
        <dbReference type="Proteomes" id="UP000238034"/>
    </source>
</evidence>
<evidence type="ECO:0000256" key="3">
    <source>
        <dbReference type="ARBA" id="ARBA00022691"/>
    </source>
</evidence>
<keyword evidence="5" id="KW-1185">Reference proteome</keyword>
<dbReference type="GO" id="GO:0043565">
    <property type="term" value="F:sequence-specific DNA binding"/>
    <property type="evidence" value="ECO:0007669"/>
    <property type="project" value="TreeGrafter"/>
</dbReference>
<dbReference type="GO" id="GO:0009307">
    <property type="term" value="P:DNA restriction-modification system"/>
    <property type="evidence" value="ECO:0007669"/>
    <property type="project" value="InterPro"/>
</dbReference>
<evidence type="ECO:0000256" key="2">
    <source>
        <dbReference type="ARBA" id="ARBA00022679"/>
    </source>
</evidence>
<sequence>MSKGKLNLKTPISYYGGKQKLASKIISILPEHVLYCEPFLGGAAVFFAKEASEIEVLNDVNKELINFYRVVQDDFVSLEKEIRITLHSRDLHRKASVIYNHPDMFSEIKRAWAVWVLSTQSFSAQLDSSWGYDRSKNTTTKKIDNNKERFTEDMAIRLQNVQLECADALYIIRSRDAEESFFYCDPPYFNSDCGHYDGYSEQDFENLLKTLSEIKGKFLLSSYPSPLLQKYARELGWHMWSVESGVSVNSKSGYMKRKVEVLTSNYPFD</sequence>
<dbReference type="EMBL" id="PVTH01000007">
    <property type="protein sequence ID" value="PRY51534.1"/>
    <property type="molecule type" value="Genomic_DNA"/>
</dbReference>
<dbReference type="GO" id="GO:1904047">
    <property type="term" value="F:S-adenosyl-L-methionine binding"/>
    <property type="evidence" value="ECO:0007669"/>
    <property type="project" value="TreeGrafter"/>
</dbReference>
<dbReference type="InterPro" id="IPR029063">
    <property type="entry name" value="SAM-dependent_MTases_sf"/>
</dbReference>
<dbReference type="PIRSF" id="PIRSF000398">
    <property type="entry name" value="M_m6A_EcoRV"/>
    <property type="match status" value="1"/>
</dbReference>
<dbReference type="RefSeq" id="WP_106293868.1">
    <property type="nucleotide sequence ID" value="NZ_PVTH01000007.1"/>
</dbReference>
<dbReference type="AlphaFoldDB" id="A0A2T0U0V2"/>
<gene>
    <name evidence="4" type="ORF">B0I27_107120</name>
</gene>
<dbReference type="GO" id="GO:0009007">
    <property type="term" value="F:site-specific DNA-methyltransferase (adenine-specific) activity"/>
    <property type="evidence" value="ECO:0007669"/>
    <property type="project" value="UniProtKB-EC"/>
</dbReference>
<dbReference type="Proteomes" id="UP000238034">
    <property type="component" value="Unassembled WGS sequence"/>
</dbReference>
<accession>A0A2T0U0V2</accession>
<dbReference type="PANTHER" id="PTHR30481">
    <property type="entry name" value="DNA ADENINE METHYLASE"/>
    <property type="match status" value="1"/>
</dbReference>
<evidence type="ECO:0000256" key="1">
    <source>
        <dbReference type="ARBA" id="ARBA00022603"/>
    </source>
</evidence>
<dbReference type="Gene3D" id="3.40.50.150">
    <property type="entry name" value="Vaccinia Virus protein VP39"/>
    <property type="match status" value="2"/>
</dbReference>
<dbReference type="SUPFAM" id="SSF53335">
    <property type="entry name" value="S-adenosyl-L-methionine-dependent methyltransferases"/>
    <property type="match status" value="1"/>
</dbReference>
<dbReference type="InterPro" id="IPR012263">
    <property type="entry name" value="M_m6A_EcoRV"/>
</dbReference>
<dbReference type="InterPro" id="IPR012327">
    <property type="entry name" value="MeTrfase_D12"/>
</dbReference>